<dbReference type="EMBL" id="BAAAQM010000040">
    <property type="protein sequence ID" value="GAA1988103.1"/>
    <property type="molecule type" value="Genomic_DNA"/>
</dbReference>
<dbReference type="InterPro" id="IPR021424">
    <property type="entry name" value="PorA"/>
</dbReference>
<evidence type="ECO:0000313" key="3">
    <source>
        <dbReference type="Proteomes" id="UP001499854"/>
    </source>
</evidence>
<gene>
    <name evidence="2" type="ORF">GCM10009838_58630</name>
</gene>
<dbReference type="RefSeq" id="WP_344660377.1">
    <property type="nucleotide sequence ID" value="NZ_BAAAQM010000040.1"/>
</dbReference>
<dbReference type="Pfam" id="PF11271">
    <property type="entry name" value="PorA"/>
    <property type="match status" value="1"/>
</dbReference>
<comment type="caution">
    <text evidence="2">The sequence shown here is derived from an EMBL/GenBank/DDBJ whole genome shotgun (WGS) entry which is preliminary data.</text>
</comment>
<evidence type="ECO:0000256" key="1">
    <source>
        <dbReference type="SAM" id="MobiDB-lite"/>
    </source>
</evidence>
<sequence length="330" mass="34768">MRRRSFAITAATAIAAFSFTLVPLLRIWVLPRVELAPLDIDSTDVSVGTGTYLDPATGKEAGPAQITITRHVLGDVADGEHTGYAVWDVATRTDTPATISAPDPRQAFSFSVDRWVFDRHTDAPKPCCADTVPIPDLPAAGTAYLKFPFELGKHDYEVWDATAKQYYVAHFDGTQTVDGRLLYRFAGTVPAVRIGSISVPGGVVGLTTSDVVAADEYYANPREITLVDPMTGAPIEGSSHLRVTLRAPGGTADAAVALDVDVSSTAATIAATSDRADRDDARLALVTTTLPLAASGLGTAAVLTGVGMAVRGRSRRPDPLPEPVEGLVTP</sequence>
<reference evidence="2 3" key="1">
    <citation type="journal article" date="2019" name="Int. J. Syst. Evol. Microbiol.">
        <title>The Global Catalogue of Microorganisms (GCM) 10K type strain sequencing project: providing services to taxonomists for standard genome sequencing and annotation.</title>
        <authorList>
            <consortium name="The Broad Institute Genomics Platform"/>
            <consortium name="The Broad Institute Genome Sequencing Center for Infectious Disease"/>
            <person name="Wu L."/>
            <person name="Ma J."/>
        </authorList>
    </citation>
    <scope>NUCLEOTIDE SEQUENCE [LARGE SCALE GENOMIC DNA]</scope>
    <source>
        <strain evidence="2 3">JCM 16013</strain>
    </source>
</reference>
<proteinExistence type="predicted"/>
<name>A0ABN2SLZ8_9ACTN</name>
<dbReference type="Proteomes" id="UP001499854">
    <property type="component" value="Unassembled WGS sequence"/>
</dbReference>
<accession>A0ABN2SLZ8</accession>
<feature type="region of interest" description="Disordered" evidence="1">
    <location>
        <begin position="311"/>
        <end position="330"/>
    </location>
</feature>
<evidence type="ECO:0000313" key="2">
    <source>
        <dbReference type="EMBL" id="GAA1988103.1"/>
    </source>
</evidence>
<keyword evidence="3" id="KW-1185">Reference proteome</keyword>
<protein>
    <recommendedName>
        <fullName evidence="4">DUF3068 domain-containing protein</fullName>
    </recommendedName>
</protein>
<evidence type="ECO:0008006" key="4">
    <source>
        <dbReference type="Google" id="ProtNLM"/>
    </source>
</evidence>
<organism evidence="2 3">
    <name type="scientific">Catenulispora subtropica</name>
    <dbReference type="NCBI Taxonomy" id="450798"/>
    <lineage>
        <taxon>Bacteria</taxon>
        <taxon>Bacillati</taxon>
        <taxon>Actinomycetota</taxon>
        <taxon>Actinomycetes</taxon>
        <taxon>Catenulisporales</taxon>
        <taxon>Catenulisporaceae</taxon>
        <taxon>Catenulispora</taxon>
    </lineage>
</organism>